<comment type="caution">
    <text evidence="1">The sequence shown here is derived from an EMBL/GenBank/DDBJ whole genome shotgun (WGS) entry which is preliminary data.</text>
</comment>
<dbReference type="OMA" id="IRCKLRW"/>
<reference evidence="1 2" key="1">
    <citation type="submission" date="2016-03" db="EMBL/GenBank/DDBJ databases">
        <title>Fine-scale spatial genetic structure of a fungal parasite of coffee scale insects.</title>
        <authorList>
            <person name="Jackson D."/>
            <person name="Zemenick K.A."/>
            <person name="Malloure B."/>
            <person name="Quandt C.A."/>
            <person name="James T.Y."/>
        </authorList>
    </citation>
    <scope>NUCLEOTIDE SEQUENCE [LARGE SCALE GENOMIC DNA]</scope>
    <source>
        <strain evidence="1 2">UM487</strain>
    </source>
</reference>
<dbReference type="GO" id="GO:0044208">
    <property type="term" value="P:'de novo' AMP biosynthetic process"/>
    <property type="evidence" value="ECO:0007669"/>
    <property type="project" value="TreeGrafter"/>
</dbReference>
<dbReference type="Proteomes" id="UP000243081">
    <property type="component" value="Unassembled WGS sequence"/>
</dbReference>
<dbReference type="Gene3D" id="3.90.170.10">
    <property type="entry name" value="Adenylosuccinate Synthetase, subunit A, domain 3"/>
    <property type="match status" value="2"/>
</dbReference>
<proteinExistence type="predicted"/>
<dbReference type="PANTHER" id="PTHR11846:SF0">
    <property type="entry name" value="ADENYLOSUCCINATE SYNTHETASE"/>
    <property type="match status" value="1"/>
</dbReference>
<dbReference type="OrthoDB" id="10265645at2759"/>
<accession>A0A179I3H4</accession>
<dbReference type="SUPFAM" id="SSF52540">
    <property type="entry name" value="P-loop containing nucleoside triphosphate hydrolases"/>
    <property type="match status" value="1"/>
</dbReference>
<dbReference type="InterPro" id="IPR042111">
    <property type="entry name" value="Adenylosuccinate_synth_dom3"/>
</dbReference>
<evidence type="ECO:0000313" key="1">
    <source>
        <dbReference type="EMBL" id="OAQ97265.1"/>
    </source>
</evidence>
<organism evidence="1 2">
    <name type="scientific">Cordyceps confragosa</name>
    <name type="common">Lecanicillium lecanii</name>
    <dbReference type="NCBI Taxonomy" id="2714763"/>
    <lineage>
        <taxon>Eukaryota</taxon>
        <taxon>Fungi</taxon>
        <taxon>Dikarya</taxon>
        <taxon>Ascomycota</taxon>
        <taxon>Pezizomycotina</taxon>
        <taxon>Sordariomycetes</taxon>
        <taxon>Hypocreomycetidae</taxon>
        <taxon>Hypocreales</taxon>
        <taxon>Cordycipitaceae</taxon>
        <taxon>Akanthomyces</taxon>
    </lineage>
</organism>
<dbReference type="PANTHER" id="PTHR11846">
    <property type="entry name" value="ADENYLOSUCCINATE SYNTHETASE"/>
    <property type="match status" value="1"/>
</dbReference>
<sequence>MTTTIIIGSQWGDDRLPGYQKRFASLLKYDVEDEIELFKDSSTGLGGTISGLGLGIRDVKEAIGVIKAYTTRLGLGGLPTEDSGEIGKNLQDFGRESAAVIRCKLRWASHIEIRKPEKRYPRSQQITLLERVETVCDELSGWNTSIAKMREWSKLPKEAHDYIEYIKRFVGTKASTIPATDRGYCCSLAMIDCYVLHDDTGC</sequence>
<dbReference type="GO" id="GO:0004019">
    <property type="term" value="F:adenylosuccinate synthase activity"/>
    <property type="evidence" value="ECO:0007669"/>
    <property type="project" value="InterPro"/>
</dbReference>
<dbReference type="Pfam" id="PF00709">
    <property type="entry name" value="Adenylsucc_synt"/>
    <property type="match status" value="2"/>
</dbReference>
<dbReference type="GO" id="GO:0046040">
    <property type="term" value="P:IMP metabolic process"/>
    <property type="evidence" value="ECO:0007669"/>
    <property type="project" value="TreeGrafter"/>
</dbReference>
<protein>
    <submittedName>
        <fullName evidence="1">Uncharacterized protein</fullName>
    </submittedName>
</protein>
<dbReference type="AlphaFoldDB" id="A0A179I3H4"/>
<dbReference type="InterPro" id="IPR027417">
    <property type="entry name" value="P-loop_NTPase"/>
</dbReference>
<dbReference type="SMART" id="SM00788">
    <property type="entry name" value="Adenylsucc_synt"/>
    <property type="match status" value="1"/>
</dbReference>
<dbReference type="GO" id="GO:0000166">
    <property type="term" value="F:nucleotide binding"/>
    <property type="evidence" value="ECO:0007669"/>
    <property type="project" value="InterPro"/>
</dbReference>
<evidence type="ECO:0000313" key="2">
    <source>
        <dbReference type="Proteomes" id="UP000243081"/>
    </source>
</evidence>
<gene>
    <name evidence="1" type="ORF">LLEC1_03160</name>
</gene>
<dbReference type="EMBL" id="LUKN01003544">
    <property type="protein sequence ID" value="OAQ97265.1"/>
    <property type="molecule type" value="Genomic_DNA"/>
</dbReference>
<dbReference type="GO" id="GO:0005737">
    <property type="term" value="C:cytoplasm"/>
    <property type="evidence" value="ECO:0007669"/>
    <property type="project" value="TreeGrafter"/>
</dbReference>
<dbReference type="InterPro" id="IPR001114">
    <property type="entry name" value="Adenylosuccinate_synthetase"/>
</dbReference>
<keyword evidence="2" id="KW-1185">Reference proteome</keyword>
<name>A0A179I3H4_CORDF</name>